<dbReference type="PANTHER" id="PTHR30244:SF34">
    <property type="entry name" value="DTDP-4-AMINO-4,6-DIDEOXYGALACTOSE TRANSAMINASE"/>
    <property type="match status" value="1"/>
</dbReference>
<dbReference type="Gene3D" id="3.40.640.10">
    <property type="entry name" value="Type I PLP-dependent aspartate aminotransferase-like (Major domain)"/>
    <property type="match status" value="1"/>
</dbReference>
<dbReference type="EMBL" id="JACNIG010000470">
    <property type="protein sequence ID" value="MBC8434625.1"/>
    <property type="molecule type" value="Genomic_DNA"/>
</dbReference>
<dbReference type="Gene3D" id="3.90.1150.10">
    <property type="entry name" value="Aspartate Aminotransferase, domain 1"/>
    <property type="match status" value="1"/>
</dbReference>
<evidence type="ECO:0000256" key="4">
    <source>
        <dbReference type="RuleBase" id="RU004508"/>
    </source>
</evidence>
<evidence type="ECO:0000256" key="2">
    <source>
        <dbReference type="PIRSR" id="PIRSR000390-1"/>
    </source>
</evidence>
<accession>A0A8J6P9V9</accession>
<gene>
    <name evidence="5" type="ORF">H8D96_22175</name>
</gene>
<reference evidence="5 6" key="1">
    <citation type="submission" date="2020-08" db="EMBL/GenBank/DDBJ databases">
        <title>Bridging the membrane lipid divide: bacteria of the FCB group superphylum have the potential to synthesize archaeal ether lipids.</title>
        <authorList>
            <person name="Villanueva L."/>
            <person name="Von Meijenfeldt F.A.B."/>
            <person name="Westbye A.B."/>
            <person name="Yadav S."/>
            <person name="Hopmans E.C."/>
            <person name="Dutilh B.E."/>
            <person name="Sinninghe Damste J.S."/>
        </authorList>
    </citation>
    <scope>NUCLEOTIDE SEQUENCE [LARGE SCALE GENOMIC DNA]</scope>
    <source>
        <strain evidence="5">NIOZ-UU17</strain>
    </source>
</reference>
<comment type="similarity">
    <text evidence="1 4">Belongs to the DegT/DnrJ/EryC1 family.</text>
</comment>
<dbReference type="PIRSF" id="PIRSF000390">
    <property type="entry name" value="PLP_StrS"/>
    <property type="match status" value="1"/>
</dbReference>
<dbReference type="Proteomes" id="UP000605201">
    <property type="component" value="Unassembled WGS sequence"/>
</dbReference>
<keyword evidence="5" id="KW-0808">Transferase</keyword>
<dbReference type="CDD" id="cd00616">
    <property type="entry name" value="AHBA_syn"/>
    <property type="match status" value="1"/>
</dbReference>
<feature type="active site" description="Proton acceptor" evidence="2">
    <location>
        <position position="181"/>
    </location>
</feature>
<dbReference type="InterPro" id="IPR015422">
    <property type="entry name" value="PyrdxlP-dep_Trfase_small"/>
</dbReference>
<proteinExistence type="inferred from homology"/>
<dbReference type="PANTHER" id="PTHR30244">
    <property type="entry name" value="TRANSAMINASE"/>
    <property type="match status" value="1"/>
</dbReference>
<comment type="caution">
    <text evidence="5">The sequence shown here is derived from an EMBL/GenBank/DDBJ whole genome shotgun (WGS) entry which is preliminary data.</text>
</comment>
<evidence type="ECO:0000313" key="6">
    <source>
        <dbReference type="Proteomes" id="UP000605201"/>
    </source>
</evidence>
<sequence length="369" mass="41545">MIPVNKPWLDIRERELLLEAMDSGWISGSGEFIQRFEDKWAKVCGRTYGIAVSNGTAALETAVWALDLPEGSEVIMPTFTIISCALALLRNNLIPVFVDADPRTWCMDVNQVAERITTRTSAIMVVHTYGHPVNLQPICELAEKHNIRIIEDASEAHGARFRGKICGGFGAVSCFSFYANKIVTTGEGGMVVCDNAEIAERCRAYRNLGFGRDNRFLHTRLGQNFRLTNLQAAIGCAQIDKLPRALDRKVRIAKTYNELLKEIPDLNLPVQEEWALNVYWVYGIVLGESYSFDALECQRRLRKYGVDTRRFFLGMHEQPVIRDKGFGIGERYPVAERLSRYGIYLPSGIGTTLEDIRRSAEAVRKCLAS</sequence>
<keyword evidence="5" id="KW-0032">Aminotransferase</keyword>
<evidence type="ECO:0000313" key="5">
    <source>
        <dbReference type="EMBL" id="MBC8434625.1"/>
    </source>
</evidence>
<feature type="modified residue" description="N6-(pyridoxal phosphate)lysine" evidence="3">
    <location>
        <position position="181"/>
    </location>
</feature>
<dbReference type="AlphaFoldDB" id="A0A8J6P9V9"/>
<organism evidence="5 6">
    <name type="scientific">Candidatus Desulfatibia vada</name>
    <dbReference type="NCBI Taxonomy" id="2841696"/>
    <lineage>
        <taxon>Bacteria</taxon>
        <taxon>Pseudomonadati</taxon>
        <taxon>Thermodesulfobacteriota</taxon>
        <taxon>Desulfobacteria</taxon>
        <taxon>Desulfobacterales</taxon>
        <taxon>Desulfobacterales incertae sedis</taxon>
        <taxon>Candidatus Desulfatibia</taxon>
    </lineage>
</organism>
<protein>
    <submittedName>
        <fullName evidence="5">DegT/DnrJ/EryC1/StrS family aminotransferase</fullName>
    </submittedName>
</protein>
<dbReference type="InterPro" id="IPR015421">
    <property type="entry name" value="PyrdxlP-dep_Trfase_major"/>
</dbReference>
<keyword evidence="3 4" id="KW-0663">Pyridoxal phosphate</keyword>
<dbReference type="GO" id="GO:0008483">
    <property type="term" value="F:transaminase activity"/>
    <property type="evidence" value="ECO:0007669"/>
    <property type="project" value="UniProtKB-KW"/>
</dbReference>
<dbReference type="InterPro" id="IPR015424">
    <property type="entry name" value="PyrdxlP-dep_Trfase"/>
</dbReference>
<dbReference type="GO" id="GO:0030170">
    <property type="term" value="F:pyridoxal phosphate binding"/>
    <property type="evidence" value="ECO:0007669"/>
    <property type="project" value="TreeGrafter"/>
</dbReference>
<dbReference type="SUPFAM" id="SSF53383">
    <property type="entry name" value="PLP-dependent transferases"/>
    <property type="match status" value="1"/>
</dbReference>
<dbReference type="Pfam" id="PF01041">
    <property type="entry name" value="DegT_DnrJ_EryC1"/>
    <property type="match status" value="1"/>
</dbReference>
<evidence type="ECO:0000256" key="1">
    <source>
        <dbReference type="ARBA" id="ARBA00037999"/>
    </source>
</evidence>
<name>A0A8J6P9V9_9BACT</name>
<dbReference type="InterPro" id="IPR000653">
    <property type="entry name" value="DegT/StrS_aminotransferase"/>
</dbReference>
<evidence type="ECO:0000256" key="3">
    <source>
        <dbReference type="PIRSR" id="PIRSR000390-2"/>
    </source>
</evidence>
<dbReference type="GO" id="GO:0000271">
    <property type="term" value="P:polysaccharide biosynthetic process"/>
    <property type="evidence" value="ECO:0007669"/>
    <property type="project" value="TreeGrafter"/>
</dbReference>